<protein>
    <recommendedName>
        <fullName evidence="3">Acyl-CoA transferase</fullName>
    </recommendedName>
</protein>
<organism evidence="1 2">
    <name type="scientific">Paramagnetospirillum magnetotacticum MS-1</name>
    <dbReference type="NCBI Taxonomy" id="272627"/>
    <lineage>
        <taxon>Bacteria</taxon>
        <taxon>Pseudomonadati</taxon>
        <taxon>Pseudomonadota</taxon>
        <taxon>Alphaproteobacteria</taxon>
        <taxon>Rhodospirillales</taxon>
        <taxon>Magnetospirillaceae</taxon>
        <taxon>Paramagnetospirillum</taxon>
    </lineage>
</organism>
<dbReference type="Proteomes" id="UP000031971">
    <property type="component" value="Unassembled WGS sequence"/>
</dbReference>
<evidence type="ECO:0000313" key="2">
    <source>
        <dbReference type="Proteomes" id="UP000031971"/>
    </source>
</evidence>
<name>A0A0C2U9W3_PARME</name>
<dbReference type="STRING" id="272627.CCC_01338"/>
<evidence type="ECO:0008006" key="3">
    <source>
        <dbReference type="Google" id="ProtNLM"/>
    </source>
</evidence>
<evidence type="ECO:0000313" key="1">
    <source>
        <dbReference type="EMBL" id="KIL98277.1"/>
    </source>
</evidence>
<sequence length="142" mass="14863">MPSIREQILAALLARLETVNGATVKREAPLPETVPAGGLIILRDGDPGDPDVVLSPVIYLWEHQTEIEIILQRGQDDDSAALDNLLMAVGVALAADRSLGGLAEWLVWGAPKTSGLAIDGAAALRGAMVPVTIHYASPDPLG</sequence>
<dbReference type="OrthoDB" id="7205837at2"/>
<keyword evidence="2" id="KW-1185">Reference proteome</keyword>
<dbReference type="EMBL" id="JXSL01000030">
    <property type="protein sequence ID" value="KIL98277.1"/>
    <property type="molecule type" value="Genomic_DNA"/>
</dbReference>
<proteinExistence type="predicted"/>
<dbReference type="RefSeq" id="WP_009870798.1">
    <property type="nucleotide sequence ID" value="NZ_JXSL01000030.1"/>
</dbReference>
<reference evidence="1 2" key="1">
    <citation type="submission" date="2015-01" db="EMBL/GenBank/DDBJ databases">
        <title>Genome Sequence of Magnetospirillum magnetotacticum Strain MS-1.</title>
        <authorList>
            <person name="Marinov G.K."/>
            <person name="Smalley M.D."/>
            <person name="DeSalvo G."/>
        </authorList>
    </citation>
    <scope>NUCLEOTIDE SEQUENCE [LARGE SCALE GENOMIC DNA]</scope>
    <source>
        <strain evidence="1 2">MS-1</strain>
    </source>
</reference>
<gene>
    <name evidence="1" type="ORF">CCC_01338</name>
</gene>
<accession>A0A0C2U9W3</accession>
<dbReference type="AlphaFoldDB" id="A0A0C2U9W3"/>
<comment type="caution">
    <text evidence="1">The sequence shown here is derived from an EMBL/GenBank/DDBJ whole genome shotgun (WGS) entry which is preliminary data.</text>
</comment>